<dbReference type="Gene3D" id="1.10.287.310">
    <property type="match status" value="1"/>
</dbReference>
<dbReference type="InterPro" id="IPR001854">
    <property type="entry name" value="Ribosomal_uL29"/>
</dbReference>
<comment type="caution">
    <text evidence="6">The sequence shown here is derived from an EMBL/GenBank/DDBJ whole genome shotgun (WGS) entry which is preliminary data.</text>
</comment>
<dbReference type="InterPro" id="IPR036049">
    <property type="entry name" value="Ribosomal_uL29_sf"/>
</dbReference>
<evidence type="ECO:0000313" key="6">
    <source>
        <dbReference type="EMBL" id="OGZ60592.1"/>
    </source>
</evidence>
<keyword evidence="2 5" id="KW-0689">Ribosomal protein</keyword>
<protein>
    <recommendedName>
        <fullName evidence="4 5">Large ribosomal subunit protein uL29</fullName>
    </recommendedName>
</protein>
<reference evidence="6 7" key="1">
    <citation type="journal article" date="2016" name="Nat. Commun.">
        <title>Thousands of microbial genomes shed light on interconnected biogeochemical processes in an aquifer system.</title>
        <authorList>
            <person name="Anantharaman K."/>
            <person name="Brown C.T."/>
            <person name="Hug L.A."/>
            <person name="Sharon I."/>
            <person name="Castelle C.J."/>
            <person name="Probst A.J."/>
            <person name="Thomas B.C."/>
            <person name="Singh A."/>
            <person name="Wilkins M.J."/>
            <person name="Karaoz U."/>
            <person name="Brodie E.L."/>
            <person name="Williams K.H."/>
            <person name="Hubbard S.S."/>
            <person name="Banfield J.F."/>
        </authorList>
    </citation>
    <scope>NUCLEOTIDE SEQUENCE [LARGE SCALE GENOMIC DNA]</scope>
</reference>
<organism evidence="6 7">
    <name type="scientific">Candidatus Spechtbacteria bacterium RIFCSPLOWO2_01_FULL_43_12</name>
    <dbReference type="NCBI Taxonomy" id="1802162"/>
    <lineage>
        <taxon>Bacteria</taxon>
        <taxon>Candidatus Spechtiibacteriota</taxon>
    </lineage>
</organism>
<dbReference type="SUPFAM" id="SSF46561">
    <property type="entry name" value="Ribosomal protein L29 (L29p)"/>
    <property type="match status" value="1"/>
</dbReference>
<name>A0A1G2HDP5_9BACT</name>
<dbReference type="NCBIfam" id="TIGR00012">
    <property type="entry name" value="L29"/>
    <property type="match status" value="1"/>
</dbReference>
<dbReference type="AlphaFoldDB" id="A0A1G2HDP5"/>
<evidence type="ECO:0000256" key="1">
    <source>
        <dbReference type="ARBA" id="ARBA00009254"/>
    </source>
</evidence>
<evidence type="ECO:0000313" key="7">
    <source>
        <dbReference type="Proteomes" id="UP000178835"/>
    </source>
</evidence>
<keyword evidence="3 5" id="KW-0687">Ribonucleoprotein</keyword>
<dbReference type="Proteomes" id="UP000178835">
    <property type="component" value="Unassembled WGS sequence"/>
</dbReference>
<accession>A0A1G2HDP5</accession>
<evidence type="ECO:0000256" key="2">
    <source>
        <dbReference type="ARBA" id="ARBA00022980"/>
    </source>
</evidence>
<evidence type="ECO:0000256" key="4">
    <source>
        <dbReference type="ARBA" id="ARBA00035204"/>
    </source>
</evidence>
<dbReference type="HAMAP" id="MF_00374">
    <property type="entry name" value="Ribosomal_uL29"/>
    <property type="match status" value="1"/>
</dbReference>
<gene>
    <name evidence="5" type="primary">rpmC</name>
    <name evidence="6" type="ORF">A2919_01795</name>
</gene>
<dbReference type="GO" id="GO:0006412">
    <property type="term" value="P:translation"/>
    <property type="evidence" value="ECO:0007669"/>
    <property type="project" value="UniProtKB-UniRule"/>
</dbReference>
<comment type="similarity">
    <text evidence="1 5">Belongs to the universal ribosomal protein uL29 family.</text>
</comment>
<proteinExistence type="inferred from homology"/>
<dbReference type="EMBL" id="MHOH01000017">
    <property type="protein sequence ID" value="OGZ60592.1"/>
    <property type="molecule type" value="Genomic_DNA"/>
</dbReference>
<evidence type="ECO:0000256" key="5">
    <source>
        <dbReference type="HAMAP-Rule" id="MF_00374"/>
    </source>
</evidence>
<evidence type="ECO:0000256" key="3">
    <source>
        <dbReference type="ARBA" id="ARBA00023274"/>
    </source>
</evidence>
<dbReference type="GO" id="GO:0003735">
    <property type="term" value="F:structural constituent of ribosome"/>
    <property type="evidence" value="ECO:0007669"/>
    <property type="project" value="InterPro"/>
</dbReference>
<dbReference type="Pfam" id="PF00831">
    <property type="entry name" value="Ribosomal_L29"/>
    <property type="match status" value="1"/>
</dbReference>
<sequence>MKAQELENKGNDELQKLLQDKKSRVVNLKINIVGGNVKNVRELREAKKDVSRIYTILNSKKEK</sequence>
<dbReference type="GO" id="GO:1990904">
    <property type="term" value="C:ribonucleoprotein complex"/>
    <property type="evidence" value="ECO:0007669"/>
    <property type="project" value="UniProtKB-KW"/>
</dbReference>
<dbReference type="GO" id="GO:0005840">
    <property type="term" value="C:ribosome"/>
    <property type="evidence" value="ECO:0007669"/>
    <property type="project" value="UniProtKB-KW"/>
</dbReference>